<evidence type="ECO:0000313" key="3">
    <source>
        <dbReference type="EMBL" id="PIY88670.1"/>
    </source>
</evidence>
<dbReference type="GO" id="GO:0016757">
    <property type="term" value="F:glycosyltransferase activity"/>
    <property type="evidence" value="ECO:0007669"/>
    <property type="project" value="InterPro"/>
</dbReference>
<evidence type="ECO:0000313" key="4">
    <source>
        <dbReference type="Proteomes" id="UP000230767"/>
    </source>
</evidence>
<proteinExistence type="predicted"/>
<gene>
    <name evidence="3" type="ORF">COY73_03150</name>
</gene>
<accession>A0A2M7R6W5</accession>
<dbReference type="SUPFAM" id="SSF53756">
    <property type="entry name" value="UDP-Glycosyltransferase/glycogen phosphorylase"/>
    <property type="match status" value="1"/>
</dbReference>
<dbReference type="InterPro" id="IPR001296">
    <property type="entry name" value="Glyco_trans_1"/>
</dbReference>
<keyword evidence="3" id="KW-0808">Transferase</keyword>
<dbReference type="PANTHER" id="PTHR12526">
    <property type="entry name" value="GLYCOSYLTRANSFERASE"/>
    <property type="match status" value="1"/>
</dbReference>
<dbReference type="Gene3D" id="3.40.50.2000">
    <property type="entry name" value="Glycogen Phosphorylase B"/>
    <property type="match status" value="2"/>
</dbReference>
<reference evidence="4" key="1">
    <citation type="submission" date="2017-09" db="EMBL/GenBank/DDBJ databases">
        <title>Depth-based differentiation of microbial function through sediment-hosted aquifers and enrichment of novel symbionts in the deep terrestrial subsurface.</title>
        <authorList>
            <person name="Probst A.J."/>
            <person name="Ladd B."/>
            <person name="Jarett J.K."/>
            <person name="Geller-Mcgrath D.E."/>
            <person name="Sieber C.M.K."/>
            <person name="Emerson J.B."/>
            <person name="Anantharaman K."/>
            <person name="Thomas B.C."/>
            <person name="Malmstrom R."/>
            <person name="Stieglmeier M."/>
            <person name="Klingl A."/>
            <person name="Woyke T."/>
            <person name="Ryan C.M."/>
            <person name="Banfield J.F."/>
        </authorList>
    </citation>
    <scope>NUCLEOTIDE SEQUENCE [LARGE SCALE GENOMIC DNA]</scope>
</reference>
<dbReference type="CDD" id="cd03802">
    <property type="entry name" value="GT4_AviGT4-like"/>
    <property type="match status" value="1"/>
</dbReference>
<feature type="domain" description="Glycosyl transferase family 1" evidence="1">
    <location>
        <begin position="166"/>
        <end position="305"/>
    </location>
</feature>
<comment type="caution">
    <text evidence="3">The sequence shown here is derived from an EMBL/GenBank/DDBJ whole genome shotgun (WGS) entry which is preliminary data.</text>
</comment>
<protein>
    <submittedName>
        <fullName evidence="3">Glycosyl transferase</fullName>
    </submittedName>
</protein>
<dbReference type="PANTHER" id="PTHR12526:SF595">
    <property type="entry name" value="BLL5217 PROTEIN"/>
    <property type="match status" value="1"/>
</dbReference>
<evidence type="ECO:0000259" key="1">
    <source>
        <dbReference type="Pfam" id="PF00534"/>
    </source>
</evidence>
<dbReference type="InterPro" id="IPR028098">
    <property type="entry name" value="Glyco_trans_4-like_N"/>
</dbReference>
<feature type="domain" description="Glycosyltransferase subfamily 4-like N-terminal" evidence="2">
    <location>
        <begin position="18"/>
        <end position="118"/>
    </location>
</feature>
<name>A0A2M7R6W5_9BACT</name>
<dbReference type="EMBL" id="PFLW01000075">
    <property type="protein sequence ID" value="PIY88670.1"/>
    <property type="molecule type" value="Genomic_DNA"/>
</dbReference>
<evidence type="ECO:0000259" key="2">
    <source>
        <dbReference type="Pfam" id="PF13439"/>
    </source>
</evidence>
<sequence length="341" mass="39353">MRIAQVAPPWIPVPPYTYGGTELVVSWLCEELTRRGHKVTLFATGDSKTSARLVPVWPRSLWRAHLTTPHAVFSLMYSKLLEMQDEFDIIHDHCEWYTCSYSKFLKPPIVTTFHHPLTEETTILYKNFPNINYVAISKSQKKSAPGINIVKTIYHGLPIEKYQFNPRPQNYLLWLSKITPQKGIAEAIEIAKRSGENLIISGNILPEYGDYFDYRIRPLIDGKQIQFVGAADFEKKVELFKNAKAFLYPIRRPEPFGLVVIESMACGTPVIAYKEGAMPELIKDGQTGFLVDSVKEAVMALKKVKRISRITCREYIEKNFKLKQMVNHYERLYKKILKHKK</sequence>
<organism evidence="3 4">
    <name type="scientific">Candidatus Nealsonbacteria bacterium CG_4_10_14_0_8_um_filter_37_14</name>
    <dbReference type="NCBI Taxonomy" id="1974684"/>
    <lineage>
        <taxon>Bacteria</taxon>
        <taxon>Candidatus Nealsoniibacteriota</taxon>
    </lineage>
</organism>
<dbReference type="Pfam" id="PF00534">
    <property type="entry name" value="Glycos_transf_1"/>
    <property type="match status" value="1"/>
</dbReference>
<dbReference type="Pfam" id="PF13439">
    <property type="entry name" value="Glyco_transf_4"/>
    <property type="match status" value="1"/>
</dbReference>
<dbReference type="AlphaFoldDB" id="A0A2M7R6W5"/>
<dbReference type="Proteomes" id="UP000230767">
    <property type="component" value="Unassembled WGS sequence"/>
</dbReference>